<keyword evidence="1" id="KW-0812">Transmembrane</keyword>
<keyword evidence="1" id="KW-1133">Transmembrane helix</keyword>
<evidence type="ECO:0008006" key="4">
    <source>
        <dbReference type="Google" id="ProtNLM"/>
    </source>
</evidence>
<keyword evidence="1" id="KW-0472">Membrane</keyword>
<organism evidence="2 3">
    <name type="scientific">Candidatus Campbellbacteria bacterium CG22_combo_CG10-13_8_21_14_all_43_18</name>
    <dbReference type="NCBI Taxonomy" id="1974530"/>
    <lineage>
        <taxon>Bacteria</taxon>
        <taxon>Candidatus Campbelliibacteriota</taxon>
    </lineage>
</organism>
<dbReference type="InterPro" id="IPR014717">
    <property type="entry name" value="Transl_elong_EF1B/ribsomal_bS6"/>
</dbReference>
<feature type="transmembrane region" description="Helical" evidence="1">
    <location>
        <begin position="9"/>
        <end position="28"/>
    </location>
</feature>
<evidence type="ECO:0000256" key="1">
    <source>
        <dbReference type="SAM" id="Phobius"/>
    </source>
</evidence>
<dbReference type="Gene3D" id="3.30.70.60">
    <property type="match status" value="1"/>
</dbReference>
<sequence length="184" mass="20856">MGVLKKTKILIVILLILNLLVVGGYWFFTSAINKNNEIVSDLSQELDLQIAKERQLRSFKKILAETKEKREALDSYFIPAADIVSFIQEVEALSALSGIEIEIGSVDVREFLEDETSSDRLEFLDISMTTEGSWSGSFRFLELLENMPYLIALNKFALDAKQNTEGETLYWEGALGLRVLKLKK</sequence>
<accession>A0A2H0DY62</accession>
<name>A0A2H0DY62_9BACT</name>
<gene>
    <name evidence="2" type="ORF">COW82_00955</name>
</gene>
<comment type="caution">
    <text evidence="2">The sequence shown here is derived from an EMBL/GenBank/DDBJ whole genome shotgun (WGS) entry which is preliminary data.</text>
</comment>
<reference evidence="2 3" key="1">
    <citation type="submission" date="2017-09" db="EMBL/GenBank/DDBJ databases">
        <title>Depth-based differentiation of microbial function through sediment-hosted aquifers and enrichment of novel symbionts in the deep terrestrial subsurface.</title>
        <authorList>
            <person name="Probst A.J."/>
            <person name="Ladd B."/>
            <person name="Jarett J.K."/>
            <person name="Geller-Mcgrath D.E."/>
            <person name="Sieber C.M."/>
            <person name="Emerson J.B."/>
            <person name="Anantharaman K."/>
            <person name="Thomas B.C."/>
            <person name="Malmstrom R."/>
            <person name="Stieglmeier M."/>
            <person name="Klingl A."/>
            <person name="Woyke T."/>
            <person name="Ryan C.M."/>
            <person name="Banfield J.F."/>
        </authorList>
    </citation>
    <scope>NUCLEOTIDE SEQUENCE [LARGE SCALE GENOMIC DNA]</scope>
    <source>
        <strain evidence="2">CG22_combo_CG10-13_8_21_14_all_43_18</strain>
    </source>
</reference>
<evidence type="ECO:0000313" key="3">
    <source>
        <dbReference type="Proteomes" id="UP000231276"/>
    </source>
</evidence>
<proteinExistence type="predicted"/>
<evidence type="ECO:0000313" key="2">
    <source>
        <dbReference type="EMBL" id="PIP86649.1"/>
    </source>
</evidence>
<dbReference type="Proteomes" id="UP000231276">
    <property type="component" value="Unassembled WGS sequence"/>
</dbReference>
<dbReference type="EMBL" id="PCTS01000012">
    <property type="protein sequence ID" value="PIP86649.1"/>
    <property type="molecule type" value="Genomic_DNA"/>
</dbReference>
<dbReference type="AlphaFoldDB" id="A0A2H0DY62"/>
<protein>
    <recommendedName>
        <fullName evidence="4">Type 4a pilus biogenesis protein PilO</fullName>
    </recommendedName>
</protein>